<evidence type="ECO:0000313" key="2">
    <source>
        <dbReference type="Proteomes" id="UP000308600"/>
    </source>
</evidence>
<feature type="non-terminal residue" evidence="1">
    <location>
        <position position="1"/>
    </location>
</feature>
<proteinExistence type="predicted"/>
<accession>A0ACD3BDE6</accession>
<protein>
    <submittedName>
        <fullName evidence="1">Uncharacterized protein</fullName>
    </submittedName>
</protein>
<dbReference type="EMBL" id="ML208262">
    <property type="protein sequence ID" value="TFK75659.1"/>
    <property type="molecule type" value="Genomic_DNA"/>
</dbReference>
<name>A0ACD3BDE6_9AGAR</name>
<dbReference type="Proteomes" id="UP000308600">
    <property type="component" value="Unassembled WGS sequence"/>
</dbReference>
<reference evidence="1 2" key="1">
    <citation type="journal article" date="2019" name="Nat. Ecol. Evol.">
        <title>Megaphylogeny resolves global patterns of mushroom evolution.</title>
        <authorList>
            <person name="Varga T."/>
            <person name="Krizsan K."/>
            <person name="Foldi C."/>
            <person name="Dima B."/>
            <person name="Sanchez-Garcia M."/>
            <person name="Sanchez-Ramirez S."/>
            <person name="Szollosi G.J."/>
            <person name="Szarkandi J.G."/>
            <person name="Papp V."/>
            <person name="Albert L."/>
            <person name="Andreopoulos W."/>
            <person name="Angelini C."/>
            <person name="Antonin V."/>
            <person name="Barry K.W."/>
            <person name="Bougher N.L."/>
            <person name="Buchanan P."/>
            <person name="Buyck B."/>
            <person name="Bense V."/>
            <person name="Catcheside P."/>
            <person name="Chovatia M."/>
            <person name="Cooper J."/>
            <person name="Damon W."/>
            <person name="Desjardin D."/>
            <person name="Finy P."/>
            <person name="Geml J."/>
            <person name="Haridas S."/>
            <person name="Hughes K."/>
            <person name="Justo A."/>
            <person name="Karasinski D."/>
            <person name="Kautmanova I."/>
            <person name="Kiss B."/>
            <person name="Kocsube S."/>
            <person name="Kotiranta H."/>
            <person name="LaButti K.M."/>
            <person name="Lechner B.E."/>
            <person name="Liimatainen K."/>
            <person name="Lipzen A."/>
            <person name="Lukacs Z."/>
            <person name="Mihaltcheva S."/>
            <person name="Morgado L.N."/>
            <person name="Niskanen T."/>
            <person name="Noordeloos M.E."/>
            <person name="Ohm R.A."/>
            <person name="Ortiz-Santana B."/>
            <person name="Ovrebo C."/>
            <person name="Racz N."/>
            <person name="Riley R."/>
            <person name="Savchenko A."/>
            <person name="Shiryaev A."/>
            <person name="Soop K."/>
            <person name="Spirin V."/>
            <person name="Szebenyi C."/>
            <person name="Tomsovsky M."/>
            <person name="Tulloss R.E."/>
            <person name="Uehling J."/>
            <person name="Grigoriev I.V."/>
            <person name="Vagvolgyi C."/>
            <person name="Papp T."/>
            <person name="Martin F.M."/>
            <person name="Miettinen O."/>
            <person name="Hibbett D.S."/>
            <person name="Nagy L.G."/>
        </authorList>
    </citation>
    <scope>NUCLEOTIDE SEQUENCE [LARGE SCALE GENOMIC DNA]</scope>
    <source>
        <strain evidence="1 2">NL-1719</strain>
    </source>
</reference>
<keyword evidence="2" id="KW-1185">Reference proteome</keyword>
<sequence length="172" mass="18787">MSSLAVPHRKTAPGAETYREKATRKFKENPWVPAGKTGCLLTVGALVTAMVKMRRGESRSFNNWLRLRVAAQGLTIGALVLGGYTFSTKKEEGTLGSQNDFEVEKRREEKLAKERTEFEDRLKEAEAVHAFETGAAAAPAQNVPSTPPPSSQSTTAQSGSKWFGWWKSGGSK</sequence>
<organism evidence="1 2">
    <name type="scientific">Pluteus cervinus</name>
    <dbReference type="NCBI Taxonomy" id="181527"/>
    <lineage>
        <taxon>Eukaryota</taxon>
        <taxon>Fungi</taxon>
        <taxon>Dikarya</taxon>
        <taxon>Basidiomycota</taxon>
        <taxon>Agaricomycotina</taxon>
        <taxon>Agaricomycetes</taxon>
        <taxon>Agaricomycetidae</taxon>
        <taxon>Agaricales</taxon>
        <taxon>Pluteineae</taxon>
        <taxon>Pluteaceae</taxon>
        <taxon>Pluteus</taxon>
    </lineage>
</organism>
<evidence type="ECO:0000313" key="1">
    <source>
        <dbReference type="EMBL" id="TFK75659.1"/>
    </source>
</evidence>
<gene>
    <name evidence="1" type="ORF">BDN72DRAFT_810559</name>
</gene>